<dbReference type="Proteomes" id="UP000253834">
    <property type="component" value="Chromosome"/>
</dbReference>
<name>A0AA86HZZ5_PRIMG</name>
<reference evidence="2 3" key="1">
    <citation type="submission" date="2017-07" db="EMBL/GenBank/DDBJ databases">
        <title>Isolation and development of strain Bacillus megaterium SR7 for enhanced growth and metabolite production under supercritical carbon dioxide.</title>
        <authorList>
            <person name="Freedman A.J.E."/>
            <person name="Peet K.C."/>
            <person name="Boock J.T."/>
            <person name="Penn K."/>
            <person name="Prather K.L.J."/>
            <person name="Thompson J.R."/>
        </authorList>
    </citation>
    <scope>NUCLEOTIDE SEQUENCE [LARGE SCALE GENOMIC DNA]</scope>
    <source>
        <strain evidence="2 3">SR7</strain>
    </source>
</reference>
<dbReference type="AlphaFoldDB" id="A0AA86HZZ5"/>
<evidence type="ECO:0000313" key="2">
    <source>
        <dbReference type="EMBL" id="AXI29329.1"/>
    </source>
</evidence>
<keyword evidence="1" id="KW-0812">Transmembrane</keyword>
<protein>
    <submittedName>
        <fullName evidence="2">Uncharacterized protein</fullName>
    </submittedName>
</protein>
<evidence type="ECO:0000313" key="3">
    <source>
        <dbReference type="Proteomes" id="UP000253834"/>
    </source>
</evidence>
<organism evidence="2 3">
    <name type="scientific">Priestia megaterium</name>
    <name type="common">Bacillus megaterium</name>
    <dbReference type="NCBI Taxonomy" id="1404"/>
    <lineage>
        <taxon>Bacteria</taxon>
        <taxon>Bacillati</taxon>
        <taxon>Bacillota</taxon>
        <taxon>Bacilli</taxon>
        <taxon>Bacillales</taxon>
        <taxon>Bacillaceae</taxon>
        <taxon>Priestia</taxon>
    </lineage>
</organism>
<keyword evidence="1" id="KW-1133">Transmembrane helix</keyword>
<accession>A0AA86HZZ5</accession>
<gene>
    <name evidence="2" type="ORF">CIB87_10010</name>
</gene>
<proteinExistence type="predicted"/>
<dbReference type="EMBL" id="CP022674">
    <property type="protein sequence ID" value="AXI29329.1"/>
    <property type="molecule type" value="Genomic_DNA"/>
</dbReference>
<feature type="transmembrane region" description="Helical" evidence="1">
    <location>
        <begin position="6"/>
        <end position="31"/>
    </location>
</feature>
<keyword evidence="1" id="KW-0472">Membrane</keyword>
<dbReference type="RefSeq" id="WP_114895370.1">
    <property type="nucleotide sequence ID" value="NZ_CP022674.1"/>
</dbReference>
<evidence type="ECO:0000256" key="1">
    <source>
        <dbReference type="SAM" id="Phobius"/>
    </source>
</evidence>
<dbReference type="InterPro" id="IPR019723">
    <property type="entry name" value="Uncharacterised_YfmQ"/>
</dbReference>
<sequence>MTWIVILGIIVVSALKLLITTMPTPVVKWFLGKFELHSKLEAAYTEIKKGGETLEGEEKQKFISAFNEATFLKKHYVHSGNEHYFLHPETEEVPYIIHSKIGKHDFKLSVYIYNDYVDVIKQYKKKIQAYTVLSDSLSNTHHIN</sequence>
<dbReference type="Pfam" id="PF10787">
    <property type="entry name" value="YfmQ"/>
    <property type="match status" value="1"/>
</dbReference>